<protein>
    <submittedName>
        <fullName evidence="2">Putative beta-barrel porin</fullName>
    </submittedName>
</protein>
<keyword evidence="1" id="KW-0732">Signal</keyword>
<evidence type="ECO:0000313" key="2">
    <source>
        <dbReference type="EMBL" id="PRY54532.1"/>
    </source>
</evidence>
<organism evidence="2 3">
    <name type="scientific">Arcticibacter pallidicorallinus</name>
    <dbReference type="NCBI Taxonomy" id="1259464"/>
    <lineage>
        <taxon>Bacteria</taxon>
        <taxon>Pseudomonadati</taxon>
        <taxon>Bacteroidota</taxon>
        <taxon>Sphingobacteriia</taxon>
        <taxon>Sphingobacteriales</taxon>
        <taxon>Sphingobacteriaceae</taxon>
        <taxon>Arcticibacter</taxon>
    </lineage>
</organism>
<dbReference type="AlphaFoldDB" id="A0A2T0U9I0"/>
<reference evidence="2 3" key="1">
    <citation type="submission" date="2018-03" db="EMBL/GenBank/DDBJ databases">
        <title>Genomic Encyclopedia of Type Strains, Phase III (KMG-III): the genomes of soil and plant-associated and newly described type strains.</title>
        <authorList>
            <person name="Whitman W."/>
        </authorList>
    </citation>
    <scope>NUCLEOTIDE SEQUENCE [LARGE SCALE GENOMIC DNA]</scope>
    <source>
        <strain evidence="2 3">CGMCC 1.9313</strain>
    </source>
</reference>
<comment type="caution">
    <text evidence="2">The sequence shown here is derived from an EMBL/GenBank/DDBJ whole genome shotgun (WGS) entry which is preliminary data.</text>
</comment>
<dbReference type="InterPro" id="IPR025631">
    <property type="entry name" value="Porin_10"/>
</dbReference>
<evidence type="ECO:0000256" key="1">
    <source>
        <dbReference type="SAM" id="SignalP"/>
    </source>
</evidence>
<accession>A0A2T0U9I0</accession>
<dbReference type="EMBL" id="PVTH01000002">
    <property type="protein sequence ID" value="PRY54532.1"/>
    <property type="molecule type" value="Genomic_DNA"/>
</dbReference>
<dbReference type="Pfam" id="PF14121">
    <property type="entry name" value="Porin_10"/>
    <property type="match status" value="1"/>
</dbReference>
<proteinExistence type="predicted"/>
<feature type="signal peptide" evidence="1">
    <location>
        <begin position="1"/>
        <end position="25"/>
    </location>
</feature>
<name>A0A2T0U9I0_9SPHI</name>
<evidence type="ECO:0000313" key="3">
    <source>
        <dbReference type="Proteomes" id="UP000238034"/>
    </source>
</evidence>
<feature type="chain" id="PRO_5015423858" evidence="1">
    <location>
        <begin position="26"/>
        <end position="661"/>
    </location>
</feature>
<dbReference type="Proteomes" id="UP000238034">
    <property type="component" value="Unassembled WGS sequence"/>
</dbReference>
<keyword evidence="3" id="KW-1185">Reference proteome</keyword>
<gene>
    <name evidence="2" type="ORF">B0I27_102299</name>
</gene>
<sequence>MLMRYFFVALLAVFFAGLNPLAAQIQGTPEVRSAGAELDSLRKLEEEGRDTVIFNSTYIRYTNLSLLKDSTQTEPLDTTLHRFQNYNPLITPENPSANLGNLGLPYRDLLFTPTKSIGFDAGFHSMDRFKLTQDSIKYYRARTPYTSLYYVNGSRTEQVFRVTHSQNVKPNWNVGGNYFRVGARGIYRNQNSDHLNAAVFSWYESPTKRYNLLVNGLFNTLKTEENGSVVNNDIFNSTNTLGAQEESVNLNDTRDPTRQSYKSKSFFLKQFYYLGRIDTAGAEGASSILPTQRVSHSLLYSNEAYRFYKNDDDLNNVFPDVAGAGKLVVDSTHIKNLRNEFMYSFYLRGRSVSFLKNEIKLDVGMRHDLYWYDQMDYNTSFQNITLKANAGYRFSDRVNLNADLQQIVQGRNAGDYLYDAKAQVMLSRSVGRIVLGAYTQNKAPEMIYENLAYTYHNWNRNFDNTKINNLSFAYVNPKFNILAKAEYFLVDNYLYLRETPFVNEIEPAQEGSSINLLKVTLSKRFKVGKFNMENFLVYQKTDYQDLLRIPEFYTYNSVYFSNSYFKKALFADIGFDVRLNTPYTASSYAINVSQFYNGYAVKYSSYPIVDLWARFALRRANLFVRYDYANQGLFSKGYYTVNRYPMPSALFKFGVSWSFYD</sequence>